<dbReference type="EMBL" id="MLAK01000872">
    <property type="protein sequence ID" value="OHT02292.1"/>
    <property type="molecule type" value="Genomic_DNA"/>
</dbReference>
<name>A0A1J4JXN3_9EUKA</name>
<proteinExistence type="predicted"/>
<dbReference type="GeneID" id="94842162"/>
<organism evidence="2 3">
    <name type="scientific">Tritrichomonas foetus</name>
    <dbReference type="NCBI Taxonomy" id="1144522"/>
    <lineage>
        <taxon>Eukaryota</taxon>
        <taxon>Metamonada</taxon>
        <taxon>Parabasalia</taxon>
        <taxon>Tritrichomonadida</taxon>
        <taxon>Tritrichomonadidae</taxon>
        <taxon>Tritrichomonas</taxon>
    </lineage>
</organism>
<keyword evidence="1" id="KW-0812">Transmembrane</keyword>
<evidence type="ECO:0000313" key="2">
    <source>
        <dbReference type="EMBL" id="OHT02292.1"/>
    </source>
</evidence>
<gene>
    <name evidence="2" type="ORF">TRFO_30615</name>
</gene>
<evidence type="ECO:0000256" key="1">
    <source>
        <dbReference type="SAM" id="Phobius"/>
    </source>
</evidence>
<accession>A0A1J4JXN3</accession>
<feature type="transmembrane region" description="Helical" evidence="1">
    <location>
        <begin position="270"/>
        <end position="293"/>
    </location>
</feature>
<dbReference type="Proteomes" id="UP000179807">
    <property type="component" value="Unassembled WGS sequence"/>
</dbReference>
<keyword evidence="3" id="KW-1185">Reference proteome</keyword>
<dbReference type="VEuPathDB" id="TrichDB:TRFO_30615"/>
<dbReference type="OrthoDB" id="10552041at2759"/>
<keyword evidence="1" id="KW-0472">Membrane</keyword>
<sequence length="294" mass="33537">MSQDIDSWLSGVTTLCDETEPDMMWCDPIPENAEDFEDILLSSFRSFTDFPSSFLSIDLVVEAKLLSDDPNFKERAISTLQNLNRIYFGNISELALLSFALSKDSSLLSYIPPDSPIPLVVWCLSQCIDIDVKTVMQYIHSNLLHPPPFTNQTDCQAVLLLLHLCINQFEPENKPPFTSDEFEIIFCLAYCSKRSQVKSLAASLLPHMTPLITQSSAAHLLFRRMLPYCAMEDRDGQKMALTVIEDIISTHSRFLTCLSTWVSLHRLFNFYAAALFIIFRSFLSFFLPLFIFIL</sequence>
<dbReference type="RefSeq" id="XP_068355428.1">
    <property type="nucleotide sequence ID" value="XM_068507458.1"/>
</dbReference>
<comment type="caution">
    <text evidence="2">The sequence shown here is derived from an EMBL/GenBank/DDBJ whole genome shotgun (WGS) entry which is preliminary data.</text>
</comment>
<reference evidence="2" key="1">
    <citation type="submission" date="2016-10" db="EMBL/GenBank/DDBJ databases">
        <authorList>
            <person name="Benchimol M."/>
            <person name="Almeida L.G."/>
            <person name="Vasconcelos A.T."/>
            <person name="Perreira-Neves A."/>
            <person name="Rosa I.A."/>
            <person name="Tasca T."/>
            <person name="Bogo M.R."/>
            <person name="de Souza W."/>
        </authorList>
    </citation>
    <scope>NUCLEOTIDE SEQUENCE [LARGE SCALE GENOMIC DNA]</scope>
    <source>
        <strain evidence="2">K</strain>
    </source>
</reference>
<keyword evidence="1" id="KW-1133">Transmembrane helix</keyword>
<dbReference type="AlphaFoldDB" id="A0A1J4JXN3"/>
<protein>
    <submittedName>
        <fullName evidence="2">Uncharacterized protein</fullName>
    </submittedName>
</protein>
<evidence type="ECO:0000313" key="3">
    <source>
        <dbReference type="Proteomes" id="UP000179807"/>
    </source>
</evidence>